<dbReference type="Proteomes" id="UP000321085">
    <property type="component" value="Unassembled WGS sequence"/>
</dbReference>
<feature type="region of interest" description="Disordered" evidence="1">
    <location>
        <begin position="633"/>
        <end position="666"/>
    </location>
</feature>
<sequence length="1058" mass="113010">MAEATARRAGMTLEEWLAAALAEHSDKPEQPRRRAGEDVEGIINRIMKSAGERAAETVTTAPSRPAKGDHLPHDEASRTAIALESMAGWIEHAEERLSETARLSADHQDQMTSVLSQALSALKERLDTVERSVVTERATPARIEFPVQDAIKALAPLSETLVGLRGDMSRLADRLEQPANASLAPAVAAVRSDIERVKAQMETLATHDDIAAMDLAIHRIGKELEQGRSTKDILTLATSTAAIYRQVQTLSEDLAEGLHRRIGAEIELIKDKIEGIAKRGIDPSAIEFLGGQIVEMRQELARRAEPQQIERLSGEVGSLSRQIAELRDNQVGRSDFSALKSSLENVCSALGRTAAAQEASTVPEQLQNLSQRLDVLASRPEPEPANLDPIAGQLALLTERMAAMTDARFEQNDALTSMIERLSSQVQAVADNAPSQEPLLKRFDRLEDELRQVGQQADTSNVELLLRSIGERLEQQPTGSPSAFEALEKRIVTLADQLAQSPAEPLREIFEQAATHLKNLQDETAAIAERAARTALRDIQPGAPATGDLDALKQGFVELKALQTRSDKKTQQTLRAVHDALETLVSRLPGEKSITRPVGAETMSPEANPSNAPSADRLEAAVRRLHAAALSQMEEVSAPPVEAPSRASPGKAQTPDPLRNAVGSSFPQDADLGIVRASFIAAARRATQTGAPDGNAMAATEWPDLPESSHLSAEGPEGESDEAEAPLTTPSLIARIRRGLVSRRRPLLFSLAVLILAAGTTQILHTRQPTQPKASPPVETTAHLAPKQTEPLLIPAPANPVTAPVPQESLNLFQPTSLTASPSVSPKFLIPPETIGELPAQVTAELRAAALAGDAAAVHEIANRAAEGNGVPHDPPLAARLYEKAAKAGFAPAQERLAMMHEKGVGLPKDAKLAVTWYERAAQGGNIRAMHNLATLLASGVGGKPDYQTALNWYGEAAEAGVRDSQFNLGVLYTKGIGTRPNLTKAFTWFALAAAQGDEEAARKRDEISTRLGEADLAAAKALVQGWQPRASDPVANGGASWSSGRTAALGSMAGGKS</sequence>
<feature type="region of interest" description="Disordered" evidence="1">
    <location>
        <begin position="706"/>
        <end position="726"/>
    </location>
</feature>
<dbReference type="InterPro" id="IPR011990">
    <property type="entry name" value="TPR-like_helical_dom_sf"/>
</dbReference>
<name>A0A512BXX9_9HYPH</name>
<accession>A0A512BXX9</accession>
<feature type="region of interest" description="Disordered" evidence="1">
    <location>
        <begin position="1030"/>
        <end position="1058"/>
    </location>
</feature>
<feature type="region of interest" description="Disordered" evidence="1">
    <location>
        <begin position="48"/>
        <end position="74"/>
    </location>
</feature>
<dbReference type="InterPro" id="IPR052945">
    <property type="entry name" value="Mitotic_Regulator"/>
</dbReference>
<keyword evidence="3" id="KW-1185">Reference proteome</keyword>
<reference evidence="2 3" key="1">
    <citation type="submission" date="2019-07" db="EMBL/GenBank/DDBJ databases">
        <title>Whole genome shotgun sequence of Microvirga aerophila NBRC 106136.</title>
        <authorList>
            <person name="Hosoyama A."/>
            <person name="Uohara A."/>
            <person name="Ohji S."/>
            <person name="Ichikawa N."/>
        </authorList>
    </citation>
    <scope>NUCLEOTIDE SEQUENCE [LARGE SCALE GENOMIC DNA]</scope>
    <source>
        <strain evidence="2 3">NBRC 106136</strain>
    </source>
</reference>
<dbReference type="InterPro" id="IPR006597">
    <property type="entry name" value="Sel1-like"/>
</dbReference>
<dbReference type="PANTHER" id="PTHR43628">
    <property type="entry name" value="ACTIVATOR OF C KINASE PROTEIN 1-RELATED"/>
    <property type="match status" value="1"/>
</dbReference>
<evidence type="ECO:0000313" key="2">
    <source>
        <dbReference type="EMBL" id="GEO16816.1"/>
    </source>
</evidence>
<gene>
    <name evidence="2" type="ORF">MAE02_45120</name>
</gene>
<dbReference type="Pfam" id="PF08238">
    <property type="entry name" value="Sel1"/>
    <property type="match status" value="4"/>
</dbReference>
<protein>
    <recommendedName>
        <fullName evidence="4">Peptidoglycan-binding protein</fullName>
    </recommendedName>
</protein>
<evidence type="ECO:0008006" key="4">
    <source>
        <dbReference type="Google" id="ProtNLM"/>
    </source>
</evidence>
<evidence type="ECO:0000313" key="3">
    <source>
        <dbReference type="Proteomes" id="UP000321085"/>
    </source>
</evidence>
<dbReference type="SMART" id="SM00671">
    <property type="entry name" value="SEL1"/>
    <property type="match status" value="4"/>
</dbReference>
<proteinExistence type="predicted"/>
<dbReference type="SUPFAM" id="SSF81901">
    <property type="entry name" value="HCP-like"/>
    <property type="match status" value="1"/>
</dbReference>
<dbReference type="Gene3D" id="1.25.40.10">
    <property type="entry name" value="Tetratricopeptide repeat domain"/>
    <property type="match status" value="1"/>
</dbReference>
<organism evidence="2 3">
    <name type="scientific">Microvirga aerophila</name>
    <dbReference type="NCBI Taxonomy" id="670291"/>
    <lineage>
        <taxon>Bacteria</taxon>
        <taxon>Pseudomonadati</taxon>
        <taxon>Pseudomonadota</taxon>
        <taxon>Alphaproteobacteria</taxon>
        <taxon>Hyphomicrobiales</taxon>
        <taxon>Methylobacteriaceae</taxon>
        <taxon>Microvirga</taxon>
    </lineage>
</organism>
<dbReference type="AlphaFoldDB" id="A0A512BXX9"/>
<feature type="region of interest" description="Disordered" evidence="1">
    <location>
        <begin position="592"/>
        <end position="615"/>
    </location>
</feature>
<comment type="caution">
    <text evidence="2">The sequence shown here is derived from an EMBL/GenBank/DDBJ whole genome shotgun (WGS) entry which is preliminary data.</text>
</comment>
<dbReference type="EMBL" id="BJYU01000077">
    <property type="protein sequence ID" value="GEO16816.1"/>
    <property type="molecule type" value="Genomic_DNA"/>
</dbReference>
<evidence type="ECO:0000256" key="1">
    <source>
        <dbReference type="SAM" id="MobiDB-lite"/>
    </source>
</evidence>
<dbReference type="PANTHER" id="PTHR43628:SF1">
    <property type="entry name" value="CHITIN SYNTHASE REGULATORY FACTOR 2-RELATED"/>
    <property type="match status" value="1"/>
</dbReference>